<evidence type="ECO:0000259" key="2">
    <source>
        <dbReference type="Pfam" id="PF00582"/>
    </source>
</evidence>
<dbReference type="InterPro" id="IPR006016">
    <property type="entry name" value="UspA"/>
</dbReference>
<dbReference type="SUPFAM" id="SSF52402">
    <property type="entry name" value="Adenine nucleotide alpha hydrolases-like"/>
    <property type="match status" value="2"/>
</dbReference>
<feature type="domain" description="UspA" evidence="2">
    <location>
        <begin position="6"/>
        <end position="145"/>
    </location>
</feature>
<dbReference type="Proteomes" id="UP000295146">
    <property type="component" value="Unassembled WGS sequence"/>
</dbReference>
<evidence type="ECO:0000313" key="3">
    <source>
        <dbReference type="EMBL" id="TDW77339.1"/>
    </source>
</evidence>
<gene>
    <name evidence="3" type="ORF">EV653_2504</name>
</gene>
<comment type="similarity">
    <text evidence="1">Belongs to the universal stress protein A family.</text>
</comment>
<dbReference type="Gene3D" id="3.40.50.620">
    <property type="entry name" value="HUPs"/>
    <property type="match status" value="2"/>
</dbReference>
<proteinExistence type="inferred from homology"/>
<dbReference type="PANTHER" id="PTHR46268:SF6">
    <property type="entry name" value="UNIVERSAL STRESS PROTEIN UP12"/>
    <property type="match status" value="1"/>
</dbReference>
<name>A0A4R8CMN5_9ACTN</name>
<dbReference type="InterPro" id="IPR014729">
    <property type="entry name" value="Rossmann-like_a/b/a_fold"/>
</dbReference>
<accession>A0A4R8CMN5</accession>
<evidence type="ECO:0000313" key="4">
    <source>
        <dbReference type="Proteomes" id="UP000295146"/>
    </source>
</evidence>
<dbReference type="Pfam" id="PF00582">
    <property type="entry name" value="Usp"/>
    <property type="match status" value="2"/>
</dbReference>
<feature type="domain" description="UspA" evidence="2">
    <location>
        <begin position="156"/>
        <end position="293"/>
    </location>
</feature>
<comment type="caution">
    <text evidence="3">The sequence shown here is derived from an EMBL/GenBank/DDBJ whole genome shotgun (WGS) entry which is preliminary data.</text>
</comment>
<evidence type="ECO:0000256" key="1">
    <source>
        <dbReference type="ARBA" id="ARBA00008791"/>
    </source>
</evidence>
<protein>
    <submittedName>
        <fullName evidence="3">Nucleotide-binding universal stress UspA family protein</fullName>
    </submittedName>
</protein>
<keyword evidence="4" id="KW-1185">Reference proteome</keyword>
<sequence>MVANEIVVGADTAWRRSGAVDWALHEAILRRMPLRAVHVVDERRRHADVAPVKIDGEVIIPDPVPAADQRVLDELSSYVAAADPALDLGTDVLVGAPSRRLAELSAEAELTVVGRRGAGGFARLLLGSTSEYIAYHGQGPVVVVPAGWQGRPGGAPIVVGVDAHEQNDGALAFAFEMADLHHAPLRMVHAWDVAARDTLDLAAIPDLRDHQQRLAGELLDAVAEPLQHKHPDVHVERTLIEGHPVEALLDTAESPAAQLLVIGGRHHRATTLMLGSVARGVLHHATVPVAVVHERT</sequence>
<dbReference type="EMBL" id="SODP01000001">
    <property type="protein sequence ID" value="TDW77339.1"/>
    <property type="molecule type" value="Genomic_DNA"/>
</dbReference>
<dbReference type="InterPro" id="IPR006015">
    <property type="entry name" value="Universal_stress_UspA"/>
</dbReference>
<dbReference type="AlphaFoldDB" id="A0A4R8CMN5"/>
<reference evidence="3 4" key="1">
    <citation type="submission" date="2019-03" db="EMBL/GenBank/DDBJ databases">
        <title>Genomic Encyclopedia of Type Strains, Phase III (KMG-III): the genomes of soil and plant-associated and newly described type strains.</title>
        <authorList>
            <person name="Whitman W."/>
        </authorList>
    </citation>
    <scope>NUCLEOTIDE SEQUENCE [LARGE SCALE GENOMIC DNA]</scope>
    <source>
        <strain evidence="3 4">VKM Ac-2573</strain>
    </source>
</reference>
<organism evidence="3 4">
    <name type="scientific">Kribbella pratensis</name>
    <dbReference type="NCBI Taxonomy" id="2512112"/>
    <lineage>
        <taxon>Bacteria</taxon>
        <taxon>Bacillati</taxon>
        <taxon>Actinomycetota</taxon>
        <taxon>Actinomycetes</taxon>
        <taxon>Propionibacteriales</taxon>
        <taxon>Kribbellaceae</taxon>
        <taxon>Kribbella</taxon>
    </lineage>
</organism>
<dbReference type="PRINTS" id="PR01438">
    <property type="entry name" value="UNVRSLSTRESS"/>
</dbReference>
<dbReference type="PANTHER" id="PTHR46268">
    <property type="entry name" value="STRESS RESPONSE PROTEIN NHAX"/>
    <property type="match status" value="1"/>
</dbReference>